<protein>
    <recommendedName>
        <fullName evidence="3">CBM20 domain-containing protein</fullName>
    </recommendedName>
</protein>
<keyword evidence="2" id="KW-1185">Reference proteome</keyword>
<evidence type="ECO:0008006" key="3">
    <source>
        <dbReference type="Google" id="ProtNLM"/>
    </source>
</evidence>
<comment type="caution">
    <text evidence="1">The sequence shown here is derived from an EMBL/GenBank/DDBJ whole genome shotgun (WGS) entry which is preliminary data.</text>
</comment>
<sequence>MILVPGQVNNYTPLAPTITKVRVHYDVGYGNNMYIRGNSYPFWWDKGRKMRNISSDVWEYEMERIPSGVTVEFKPLINDTTWSTGNNFTVTGGQTLDIYPNF</sequence>
<organism evidence="1 2">
    <name type="scientific">Mesobacillus stamsii</name>
    <dbReference type="NCBI Taxonomy" id="225347"/>
    <lineage>
        <taxon>Bacteria</taxon>
        <taxon>Bacillati</taxon>
        <taxon>Bacillota</taxon>
        <taxon>Bacilli</taxon>
        <taxon>Bacillales</taxon>
        <taxon>Bacillaceae</taxon>
        <taxon>Mesobacillus</taxon>
    </lineage>
</organism>
<evidence type="ECO:0000313" key="1">
    <source>
        <dbReference type="EMBL" id="MDQ0415465.1"/>
    </source>
</evidence>
<accession>A0ABU0G0L3</accession>
<dbReference type="EMBL" id="JAUSUN010000035">
    <property type="protein sequence ID" value="MDQ0415465.1"/>
    <property type="molecule type" value="Genomic_DNA"/>
</dbReference>
<proteinExistence type="predicted"/>
<dbReference type="SUPFAM" id="SSF49452">
    <property type="entry name" value="Starch-binding domain-like"/>
    <property type="match status" value="1"/>
</dbReference>
<dbReference type="InterPro" id="IPR013784">
    <property type="entry name" value="Carb-bd-like_fold"/>
</dbReference>
<name>A0ABU0G0L3_9BACI</name>
<reference evidence="1 2" key="1">
    <citation type="submission" date="2023-07" db="EMBL/GenBank/DDBJ databases">
        <title>Genomic Encyclopedia of Type Strains, Phase IV (KMG-IV): sequencing the most valuable type-strain genomes for metagenomic binning, comparative biology and taxonomic classification.</title>
        <authorList>
            <person name="Goeker M."/>
        </authorList>
    </citation>
    <scope>NUCLEOTIDE SEQUENCE [LARGE SCALE GENOMIC DNA]</scope>
    <source>
        <strain evidence="1 2">DSM 19598</strain>
    </source>
</reference>
<dbReference type="Gene3D" id="2.60.40.10">
    <property type="entry name" value="Immunoglobulins"/>
    <property type="match status" value="1"/>
</dbReference>
<dbReference type="InterPro" id="IPR013783">
    <property type="entry name" value="Ig-like_fold"/>
</dbReference>
<evidence type="ECO:0000313" key="2">
    <source>
        <dbReference type="Proteomes" id="UP001242313"/>
    </source>
</evidence>
<dbReference type="RefSeq" id="WP_052806891.1">
    <property type="nucleotide sequence ID" value="NZ_JAUSUN010000035.1"/>
</dbReference>
<dbReference type="Proteomes" id="UP001242313">
    <property type="component" value="Unassembled WGS sequence"/>
</dbReference>
<gene>
    <name evidence="1" type="ORF">J2S25_003692</name>
</gene>